<evidence type="ECO:0000259" key="12">
    <source>
        <dbReference type="Pfam" id="PF08263"/>
    </source>
</evidence>
<name>A0A9Q0F901_9ROSI</name>
<dbReference type="InterPro" id="IPR001611">
    <property type="entry name" value="Leu-rich_rpt"/>
</dbReference>
<keyword evidence="5" id="KW-0812">Transmembrane</keyword>
<evidence type="ECO:0000256" key="3">
    <source>
        <dbReference type="ARBA" id="ARBA00022475"/>
    </source>
</evidence>
<keyword evidence="9" id="KW-0472">Membrane</keyword>
<evidence type="ECO:0000256" key="1">
    <source>
        <dbReference type="ARBA" id="ARBA00004251"/>
    </source>
</evidence>
<reference evidence="13" key="2">
    <citation type="journal article" date="2023" name="Plants (Basel)">
        <title>Annotation of the Turnera subulata (Passifloraceae) Draft Genome Reveals the S-Locus Evolved after the Divergence of Turneroideae from Passifloroideae in a Stepwise Manner.</title>
        <authorList>
            <person name="Henning P.M."/>
            <person name="Roalson E.H."/>
            <person name="Mir W."/>
            <person name="McCubbin A.G."/>
            <person name="Shore J.S."/>
        </authorList>
    </citation>
    <scope>NUCLEOTIDE SEQUENCE</scope>
    <source>
        <strain evidence="13">F60SS</strain>
    </source>
</reference>
<comment type="subcellular location">
    <subcellularLocation>
        <location evidence="1">Cell membrane</location>
        <topology evidence="1">Single-pass type I membrane protein</topology>
    </subcellularLocation>
</comment>
<dbReference type="InterPro" id="IPR032675">
    <property type="entry name" value="LRR_dom_sf"/>
</dbReference>
<dbReference type="PANTHER" id="PTHR48061:SF12">
    <property type="entry name" value="DISEASE RESISTANCE LIKE PROTEIN"/>
    <property type="match status" value="1"/>
</dbReference>
<evidence type="ECO:0000256" key="10">
    <source>
        <dbReference type="ARBA" id="ARBA00023170"/>
    </source>
</evidence>
<sequence>MLDNPLNILAPNYDMAHTSFFFIFLLTHFLFYSSPTTSAFFPTNHIPPCHDHEKSALLQFKDSFSIDEYCDQKFEGWNQASDCCLWDGIECEDVSGHVISLDLTSSCLSGSINSSSSLFQLLHLRSLNLADNDFNRSSIPSALGHLLPNLTHLNLSNSAFSGPIPSSISNLSKLSSLDLSRNVGLEVKTNSDFETLIKKLHSLQVLHFDYVDMSSIVPNDILANSSSLVSLSLVDCNLQGEFPTRIFQLPKLEVLLLDYNPKLIGHLPEFHSSSRLTRLSVLYCNLSGHVPSSLQNLTQLVYLNLGNNHFGVQDTSSLSWMGHLAKLTYLSLRNSTLSGEFPSSFANLTKLSVLNLSWNQLTGPMPTWLGNLTQLIAFGVSDNELQGMVPASLSELRKLEVLDLSYNKLSGYEFRELQKLYNLDLSGNFLSLNAKTNLNATFPELKVLAVRGYTNEPVFGSLLLD</sequence>
<evidence type="ECO:0000256" key="11">
    <source>
        <dbReference type="ARBA" id="ARBA00023180"/>
    </source>
</evidence>
<evidence type="ECO:0000256" key="5">
    <source>
        <dbReference type="ARBA" id="ARBA00022692"/>
    </source>
</evidence>
<accession>A0A9Q0F901</accession>
<proteinExistence type="inferred from homology"/>
<dbReference type="Gene3D" id="3.80.10.10">
    <property type="entry name" value="Ribonuclease Inhibitor"/>
    <property type="match status" value="2"/>
</dbReference>
<organism evidence="13 14">
    <name type="scientific">Turnera subulata</name>
    <dbReference type="NCBI Taxonomy" id="218843"/>
    <lineage>
        <taxon>Eukaryota</taxon>
        <taxon>Viridiplantae</taxon>
        <taxon>Streptophyta</taxon>
        <taxon>Embryophyta</taxon>
        <taxon>Tracheophyta</taxon>
        <taxon>Spermatophyta</taxon>
        <taxon>Magnoliopsida</taxon>
        <taxon>eudicotyledons</taxon>
        <taxon>Gunneridae</taxon>
        <taxon>Pentapetalae</taxon>
        <taxon>rosids</taxon>
        <taxon>fabids</taxon>
        <taxon>Malpighiales</taxon>
        <taxon>Passifloraceae</taxon>
        <taxon>Turnera</taxon>
    </lineage>
</organism>
<keyword evidence="8" id="KW-1133">Transmembrane helix</keyword>
<protein>
    <recommendedName>
        <fullName evidence="12">Leucine-rich repeat-containing N-terminal plant-type domain-containing protein</fullName>
    </recommendedName>
</protein>
<gene>
    <name evidence="13" type="ORF">Tsubulata_031500</name>
</gene>
<dbReference type="EMBL" id="JAKUCV010006521">
    <property type="protein sequence ID" value="KAJ4826992.1"/>
    <property type="molecule type" value="Genomic_DNA"/>
</dbReference>
<evidence type="ECO:0000256" key="4">
    <source>
        <dbReference type="ARBA" id="ARBA00022614"/>
    </source>
</evidence>
<dbReference type="Proteomes" id="UP001141552">
    <property type="component" value="Unassembled WGS sequence"/>
</dbReference>
<dbReference type="SUPFAM" id="SSF52047">
    <property type="entry name" value="RNI-like"/>
    <property type="match status" value="1"/>
</dbReference>
<evidence type="ECO:0000256" key="8">
    <source>
        <dbReference type="ARBA" id="ARBA00022989"/>
    </source>
</evidence>
<dbReference type="Pfam" id="PF13855">
    <property type="entry name" value="LRR_8"/>
    <property type="match status" value="1"/>
</dbReference>
<evidence type="ECO:0000313" key="13">
    <source>
        <dbReference type="EMBL" id="KAJ4826992.1"/>
    </source>
</evidence>
<evidence type="ECO:0000256" key="6">
    <source>
        <dbReference type="ARBA" id="ARBA00022729"/>
    </source>
</evidence>
<comment type="caution">
    <text evidence="13">The sequence shown here is derived from an EMBL/GenBank/DDBJ whole genome shotgun (WGS) entry which is preliminary data.</text>
</comment>
<dbReference type="InterPro" id="IPR046956">
    <property type="entry name" value="RLP23-like"/>
</dbReference>
<evidence type="ECO:0000256" key="7">
    <source>
        <dbReference type="ARBA" id="ARBA00022737"/>
    </source>
</evidence>
<evidence type="ECO:0000256" key="9">
    <source>
        <dbReference type="ARBA" id="ARBA00023136"/>
    </source>
</evidence>
<keyword evidence="6" id="KW-0732">Signal</keyword>
<keyword evidence="10" id="KW-0675">Receptor</keyword>
<dbReference type="PANTHER" id="PTHR48061">
    <property type="entry name" value="LEUCINE-RICH REPEAT RECEPTOR PROTEIN KINASE EMS1-LIKE-RELATED"/>
    <property type="match status" value="1"/>
</dbReference>
<dbReference type="FunFam" id="3.80.10.10:FF:000041">
    <property type="entry name" value="LRR receptor-like serine/threonine-protein kinase ERECTA"/>
    <property type="match status" value="1"/>
</dbReference>
<dbReference type="GO" id="GO:0005886">
    <property type="term" value="C:plasma membrane"/>
    <property type="evidence" value="ECO:0007669"/>
    <property type="project" value="UniProtKB-SubCell"/>
</dbReference>
<reference evidence="13" key="1">
    <citation type="submission" date="2022-02" db="EMBL/GenBank/DDBJ databases">
        <authorList>
            <person name="Henning P.M."/>
            <person name="McCubbin A.G."/>
            <person name="Shore J.S."/>
        </authorList>
    </citation>
    <scope>NUCLEOTIDE SEQUENCE</scope>
    <source>
        <strain evidence="13">F60SS</strain>
        <tissue evidence="13">Leaves</tissue>
    </source>
</reference>
<dbReference type="Pfam" id="PF08263">
    <property type="entry name" value="LRRNT_2"/>
    <property type="match status" value="1"/>
</dbReference>
<dbReference type="SMART" id="SM00369">
    <property type="entry name" value="LRR_TYP"/>
    <property type="match status" value="5"/>
</dbReference>
<dbReference type="AlphaFoldDB" id="A0A9Q0F901"/>
<dbReference type="PRINTS" id="PR00019">
    <property type="entry name" value="LEURICHRPT"/>
</dbReference>
<dbReference type="Pfam" id="PF00560">
    <property type="entry name" value="LRR_1"/>
    <property type="match status" value="5"/>
</dbReference>
<feature type="domain" description="Leucine-rich repeat-containing N-terminal plant-type" evidence="12">
    <location>
        <begin position="50"/>
        <end position="91"/>
    </location>
</feature>
<comment type="similarity">
    <text evidence="2">Belongs to the RLP family.</text>
</comment>
<keyword evidence="3" id="KW-1003">Cell membrane</keyword>
<keyword evidence="14" id="KW-1185">Reference proteome</keyword>
<dbReference type="InterPro" id="IPR003591">
    <property type="entry name" value="Leu-rich_rpt_typical-subtyp"/>
</dbReference>
<dbReference type="InterPro" id="IPR013210">
    <property type="entry name" value="LRR_N_plant-typ"/>
</dbReference>
<keyword evidence="4" id="KW-0433">Leucine-rich repeat</keyword>
<evidence type="ECO:0000256" key="2">
    <source>
        <dbReference type="ARBA" id="ARBA00009592"/>
    </source>
</evidence>
<keyword evidence="11" id="KW-0325">Glycoprotein</keyword>
<keyword evidence="7" id="KW-0677">Repeat</keyword>
<evidence type="ECO:0000313" key="14">
    <source>
        <dbReference type="Proteomes" id="UP001141552"/>
    </source>
</evidence>
<dbReference type="OrthoDB" id="1394818at2759"/>